<feature type="signal peptide" evidence="1">
    <location>
        <begin position="1"/>
        <end position="18"/>
    </location>
</feature>
<dbReference type="OrthoDB" id="1039448at2"/>
<protein>
    <recommendedName>
        <fullName evidence="4">MORN repeat protein</fullName>
    </recommendedName>
</protein>
<accession>A0A2T0T0J9</accession>
<dbReference type="RefSeq" id="WP_106137869.1">
    <property type="nucleotide sequence ID" value="NZ_PVTE01000008.1"/>
</dbReference>
<dbReference type="EMBL" id="PVTE01000008">
    <property type="protein sequence ID" value="PRY39181.1"/>
    <property type="molecule type" value="Genomic_DNA"/>
</dbReference>
<proteinExistence type="predicted"/>
<dbReference type="Gene3D" id="2.20.110.10">
    <property type="entry name" value="Histone H3 K4-specific methyltransferase SET7/9 N-terminal domain"/>
    <property type="match status" value="1"/>
</dbReference>
<evidence type="ECO:0000256" key="1">
    <source>
        <dbReference type="SAM" id="SignalP"/>
    </source>
</evidence>
<evidence type="ECO:0008006" key="4">
    <source>
        <dbReference type="Google" id="ProtNLM"/>
    </source>
</evidence>
<name>A0A2T0T0J9_9BACT</name>
<dbReference type="AlphaFoldDB" id="A0A2T0T0J9"/>
<comment type="caution">
    <text evidence="2">The sequence shown here is derived from an EMBL/GenBank/DDBJ whole genome shotgun (WGS) entry which is preliminary data.</text>
</comment>
<organism evidence="2 3">
    <name type="scientific">Spirosoma oryzae</name>
    <dbReference type="NCBI Taxonomy" id="1469603"/>
    <lineage>
        <taxon>Bacteria</taxon>
        <taxon>Pseudomonadati</taxon>
        <taxon>Bacteroidota</taxon>
        <taxon>Cytophagia</taxon>
        <taxon>Cytophagales</taxon>
        <taxon>Cytophagaceae</taxon>
        <taxon>Spirosoma</taxon>
    </lineage>
</organism>
<reference evidence="2 3" key="1">
    <citation type="submission" date="2018-03" db="EMBL/GenBank/DDBJ databases">
        <title>Genomic Encyclopedia of Archaeal and Bacterial Type Strains, Phase II (KMG-II): from individual species to whole genera.</title>
        <authorList>
            <person name="Goeker M."/>
        </authorList>
    </citation>
    <scope>NUCLEOTIDE SEQUENCE [LARGE SCALE GENOMIC DNA]</scope>
    <source>
        <strain evidence="2 3">DSM 28354</strain>
    </source>
</reference>
<gene>
    <name evidence="2" type="ORF">CLV58_10870</name>
</gene>
<sequence length="225" mass="25104">MKILLTISALLLVSCAFGQSLKTVKAKSRYLLEQYEVRADNDTLRTGSYRKYLRDGNVLLEEGTYADNKRTGVWTFYDDKGKPELVYDYSASKVLENHRVTADSLGVVQQDGKATIVRLTPPPTLLASTYQISAILVRESRFPMHLMQAGLRELSYKVAATVSPTGTHYRIVASNPDKKFTQDAQKWTALAFKDTQWLPGSYDGQAATAMYLLPEIVLVGSAVIR</sequence>
<dbReference type="Proteomes" id="UP000238375">
    <property type="component" value="Unassembled WGS sequence"/>
</dbReference>
<dbReference type="PROSITE" id="PS51257">
    <property type="entry name" value="PROKAR_LIPOPROTEIN"/>
    <property type="match status" value="1"/>
</dbReference>
<keyword evidence="1" id="KW-0732">Signal</keyword>
<keyword evidence="3" id="KW-1185">Reference proteome</keyword>
<evidence type="ECO:0000313" key="2">
    <source>
        <dbReference type="EMBL" id="PRY39181.1"/>
    </source>
</evidence>
<dbReference type="SUPFAM" id="SSF82185">
    <property type="entry name" value="Histone H3 K4-specific methyltransferase SET7/9 N-terminal domain"/>
    <property type="match status" value="1"/>
</dbReference>
<evidence type="ECO:0000313" key="3">
    <source>
        <dbReference type="Proteomes" id="UP000238375"/>
    </source>
</evidence>
<feature type="chain" id="PRO_5015524669" description="MORN repeat protein" evidence="1">
    <location>
        <begin position="19"/>
        <end position="225"/>
    </location>
</feature>